<dbReference type="EMBL" id="BMXE01000004">
    <property type="protein sequence ID" value="GHB36242.1"/>
    <property type="molecule type" value="Genomic_DNA"/>
</dbReference>
<proteinExistence type="predicted"/>
<evidence type="ECO:0000313" key="3">
    <source>
        <dbReference type="Proteomes" id="UP000637980"/>
    </source>
</evidence>
<dbReference type="CDD" id="cd05379">
    <property type="entry name" value="CAP_bacterial"/>
    <property type="match status" value="1"/>
</dbReference>
<dbReference type="InterPro" id="IPR014044">
    <property type="entry name" value="CAP_dom"/>
</dbReference>
<feature type="domain" description="SCP" evidence="1">
    <location>
        <begin position="41"/>
        <end position="157"/>
    </location>
</feature>
<evidence type="ECO:0000313" key="2">
    <source>
        <dbReference type="EMBL" id="GHB36242.1"/>
    </source>
</evidence>
<dbReference type="SUPFAM" id="SSF55797">
    <property type="entry name" value="PR-1-like"/>
    <property type="match status" value="1"/>
</dbReference>
<comment type="caution">
    <text evidence="2">The sequence shown here is derived from an EMBL/GenBank/DDBJ whole genome shotgun (WGS) entry which is preliminary data.</text>
</comment>
<protein>
    <recommendedName>
        <fullName evidence="1">SCP domain-containing protein</fullName>
    </recommendedName>
</protein>
<dbReference type="Proteomes" id="UP000637980">
    <property type="component" value="Unassembled WGS sequence"/>
</dbReference>
<organism evidence="2 3">
    <name type="scientific">Pseudovibrio japonicus</name>
    <dbReference type="NCBI Taxonomy" id="366534"/>
    <lineage>
        <taxon>Bacteria</taxon>
        <taxon>Pseudomonadati</taxon>
        <taxon>Pseudomonadota</taxon>
        <taxon>Alphaproteobacteria</taxon>
        <taxon>Hyphomicrobiales</taxon>
        <taxon>Stappiaceae</taxon>
        <taxon>Pseudovibrio</taxon>
    </lineage>
</organism>
<dbReference type="InterPro" id="IPR035940">
    <property type="entry name" value="CAP_sf"/>
</dbReference>
<dbReference type="PANTHER" id="PTHR31157:SF1">
    <property type="entry name" value="SCP DOMAIN-CONTAINING PROTEIN"/>
    <property type="match status" value="1"/>
</dbReference>
<evidence type="ECO:0000259" key="1">
    <source>
        <dbReference type="Pfam" id="PF00188"/>
    </source>
</evidence>
<sequence>MNFQATAAVLLAATLAGCASFQSETKKAELTQIAINKQEALRQTNAWRAQHSLPPLKLDPHLSQVSQDMANHIARRDSLKTRRHSSTSLIRRTQTNGYKSKAGAENLGAGYASISAAMTGWKTSPDHNKNLLNKYVTHMGIARTNRADGTYRNFWVMTLAAPEEPVVAKGSAAATLPVQIR</sequence>
<dbReference type="Gene3D" id="3.40.33.10">
    <property type="entry name" value="CAP"/>
    <property type="match status" value="1"/>
</dbReference>
<dbReference type="PANTHER" id="PTHR31157">
    <property type="entry name" value="SCP DOMAIN-CONTAINING PROTEIN"/>
    <property type="match status" value="1"/>
</dbReference>
<accession>A0ABQ3EMY1</accession>
<name>A0ABQ3EMY1_9HYPH</name>
<dbReference type="Pfam" id="PF00188">
    <property type="entry name" value="CAP"/>
    <property type="match status" value="1"/>
</dbReference>
<reference evidence="3" key="1">
    <citation type="journal article" date="2019" name="Int. J. Syst. Evol. Microbiol.">
        <title>The Global Catalogue of Microorganisms (GCM) 10K type strain sequencing project: providing services to taxonomists for standard genome sequencing and annotation.</title>
        <authorList>
            <consortium name="The Broad Institute Genomics Platform"/>
            <consortium name="The Broad Institute Genome Sequencing Center for Infectious Disease"/>
            <person name="Wu L."/>
            <person name="Ma J."/>
        </authorList>
    </citation>
    <scope>NUCLEOTIDE SEQUENCE [LARGE SCALE GENOMIC DNA]</scope>
    <source>
        <strain evidence="3">KCTC 12861</strain>
    </source>
</reference>
<gene>
    <name evidence="2" type="ORF">GCM10007094_27340</name>
</gene>
<keyword evidence="3" id="KW-1185">Reference proteome</keyword>